<dbReference type="InterPro" id="IPR036188">
    <property type="entry name" value="FAD/NAD-bd_sf"/>
</dbReference>
<evidence type="ECO:0000256" key="1">
    <source>
        <dbReference type="SAM" id="MobiDB-lite"/>
    </source>
</evidence>
<proteinExistence type="predicted"/>
<evidence type="ECO:0000313" key="3">
    <source>
        <dbReference type="EMBL" id="PDW00561.1"/>
    </source>
</evidence>
<organism evidence="3 4">
    <name type="scientific">Candidatus Chloroploca asiatica</name>
    <dbReference type="NCBI Taxonomy" id="1506545"/>
    <lineage>
        <taxon>Bacteria</taxon>
        <taxon>Bacillati</taxon>
        <taxon>Chloroflexota</taxon>
        <taxon>Chloroflexia</taxon>
        <taxon>Chloroflexales</taxon>
        <taxon>Chloroflexineae</taxon>
        <taxon>Oscillochloridaceae</taxon>
        <taxon>Candidatus Chloroploca</taxon>
    </lineage>
</organism>
<reference evidence="3 4" key="1">
    <citation type="submission" date="2016-05" db="EMBL/GenBank/DDBJ databases">
        <authorList>
            <person name="Lavstsen T."/>
            <person name="Jespersen J.S."/>
        </authorList>
    </citation>
    <scope>NUCLEOTIDE SEQUENCE [LARGE SCALE GENOMIC DNA]</scope>
    <source>
        <strain evidence="3 4">B7-9</strain>
    </source>
</reference>
<dbReference type="InterPro" id="IPR038732">
    <property type="entry name" value="HpyO/CreE_NAD-binding"/>
</dbReference>
<dbReference type="OrthoDB" id="370110at2"/>
<dbReference type="RefSeq" id="WP_097650890.1">
    <property type="nucleotide sequence ID" value="NZ_LYXE01000036.1"/>
</dbReference>
<sequence length="409" mass="44468">MLDWLIIGGGLHGTHLALVLTARAGVAAERLRILDPHAHLLAHWDRCTSAPGMTYLRSTLVHHLALDPHDLWHFARRRGVQTTQFRGPYRRPALALFRDHCAHLIKQHGLDQMHLQGRATGLKRTAQGWHVATNQGSLAARHVLLALSTGEQPRWPEWAQALRAAGASVRHLYEPDACDPSPVSREDAASSESLWANGNPGDHTVVIGGGISAAQVAVALAQATPGRVTLLMRHALRIEAFDSPPGWVGPKELRGFHDEPDVCRRRALITGARRPGSMPDDVARALRRAERRGWLRIMHGEVGEARVEPDGTTSLELPNLTLHTHHVLLATGFAPHRPGGAWLDEAIATYELPTAPCGYPCVSPSLVWAPGLYVTGALAELELGPVARNIAGARHAGARFIGKCDNSQF</sequence>
<comment type="caution">
    <text evidence="3">The sequence shown here is derived from an EMBL/GenBank/DDBJ whole genome shotgun (WGS) entry which is preliminary data.</text>
</comment>
<dbReference type="PANTHER" id="PTHR38663:SF1">
    <property type="entry name" value="L-ORNITHINE N(5)-MONOOXYGENASE"/>
    <property type="match status" value="1"/>
</dbReference>
<dbReference type="PANTHER" id="PTHR38663">
    <property type="match status" value="1"/>
</dbReference>
<dbReference type="AlphaFoldDB" id="A0A2H3LDB3"/>
<dbReference type="Pfam" id="PF13454">
    <property type="entry name" value="NAD_binding_9"/>
    <property type="match status" value="1"/>
</dbReference>
<dbReference type="EMBL" id="LYXE01000036">
    <property type="protein sequence ID" value="PDW00561.1"/>
    <property type="molecule type" value="Genomic_DNA"/>
</dbReference>
<protein>
    <recommendedName>
        <fullName evidence="2">FAD-dependent urate hydroxylase HpyO/Asp monooxygenase CreE-like FAD/NAD(P)-binding domain-containing protein</fullName>
    </recommendedName>
</protein>
<feature type="region of interest" description="Disordered" evidence="1">
    <location>
        <begin position="178"/>
        <end position="199"/>
    </location>
</feature>
<name>A0A2H3LDB3_9CHLR</name>
<feature type="domain" description="FAD-dependent urate hydroxylase HpyO/Asp monooxygenase CreE-like FAD/NAD(P)-binding" evidence="2">
    <location>
        <begin position="6"/>
        <end position="148"/>
    </location>
</feature>
<gene>
    <name evidence="3" type="ORF">A9Q02_09220</name>
</gene>
<evidence type="ECO:0000259" key="2">
    <source>
        <dbReference type="Pfam" id="PF13454"/>
    </source>
</evidence>
<dbReference type="Gene3D" id="3.50.50.60">
    <property type="entry name" value="FAD/NAD(P)-binding domain"/>
    <property type="match status" value="1"/>
</dbReference>
<evidence type="ECO:0000313" key="4">
    <source>
        <dbReference type="Proteomes" id="UP000220922"/>
    </source>
</evidence>
<accession>A0A2H3LDB3</accession>
<dbReference type="Proteomes" id="UP000220922">
    <property type="component" value="Unassembled WGS sequence"/>
</dbReference>
<keyword evidence="4" id="KW-1185">Reference proteome</keyword>
<dbReference type="SUPFAM" id="SSF51905">
    <property type="entry name" value="FAD/NAD(P)-binding domain"/>
    <property type="match status" value="2"/>
</dbReference>